<organism evidence="2 3">
    <name type="scientific">Anopheles quadriannulatus</name>
    <name type="common">Mosquito</name>
    <dbReference type="NCBI Taxonomy" id="34691"/>
    <lineage>
        <taxon>Eukaryota</taxon>
        <taxon>Metazoa</taxon>
        <taxon>Ecdysozoa</taxon>
        <taxon>Arthropoda</taxon>
        <taxon>Hexapoda</taxon>
        <taxon>Insecta</taxon>
        <taxon>Pterygota</taxon>
        <taxon>Neoptera</taxon>
        <taxon>Endopterygota</taxon>
        <taxon>Diptera</taxon>
        <taxon>Nematocera</taxon>
        <taxon>Culicoidea</taxon>
        <taxon>Culicidae</taxon>
        <taxon>Anophelinae</taxon>
        <taxon>Anopheles</taxon>
    </lineage>
</organism>
<evidence type="ECO:0000313" key="2">
    <source>
        <dbReference type="EnsemblMetazoa" id="AQUA005273-PA"/>
    </source>
</evidence>
<accession>A0A182X637</accession>
<keyword evidence="3" id="KW-1185">Reference proteome</keyword>
<sequence length="75" mass="8884">MEFDISIQIIEADSLHLIDLGITKRMLMAWMFVHYMVQNIYQVTYIISYIFSKKQKTLAPLTQSPHMILKMSFNI</sequence>
<dbReference type="Proteomes" id="UP000076407">
    <property type="component" value="Unassembled WGS sequence"/>
</dbReference>
<keyword evidence="1" id="KW-1133">Transmembrane helix</keyword>
<protein>
    <submittedName>
        <fullName evidence="2">Uncharacterized protein</fullName>
    </submittedName>
</protein>
<proteinExistence type="predicted"/>
<name>A0A182X637_ANOQN</name>
<keyword evidence="1" id="KW-0812">Transmembrane</keyword>
<evidence type="ECO:0000313" key="3">
    <source>
        <dbReference type="Proteomes" id="UP000076407"/>
    </source>
</evidence>
<feature type="transmembrane region" description="Helical" evidence="1">
    <location>
        <begin position="27"/>
        <end position="51"/>
    </location>
</feature>
<keyword evidence="1" id="KW-0472">Membrane</keyword>
<reference evidence="2" key="1">
    <citation type="submission" date="2020-05" db="UniProtKB">
        <authorList>
            <consortium name="EnsemblMetazoa"/>
        </authorList>
    </citation>
    <scope>IDENTIFICATION</scope>
    <source>
        <strain evidence="2">SANGQUA</strain>
    </source>
</reference>
<dbReference type="VEuPathDB" id="VectorBase:AQUA005273"/>
<dbReference type="AlphaFoldDB" id="A0A182X637"/>
<evidence type="ECO:0000256" key="1">
    <source>
        <dbReference type="SAM" id="Phobius"/>
    </source>
</evidence>
<dbReference type="EnsemblMetazoa" id="AQUA005273-RA">
    <property type="protein sequence ID" value="AQUA005273-PA"/>
    <property type="gene ID" value="AQUA005273"/>
</dbReference>